<dbReference type="KEGG" id="cbei:LF65_04127"/>
<dbReference type="STRING" id="1520.LF65_04127"/>
<reference evidence="4" key="1">
    <citation type="submission" date="2014-12" db="EMBL/GenBank/DDBJ databases">
        <title>Genome sequence of Clostridium beijerinckii strain 59B.</title>
        <authorList>
            <person name="Little G.T."/>
            <person name="Minton N.P."/>
        </authorList>
    </citation>
    <scope>NUCLEOTIDE SEQUENCE [LARGE SCALE GENOMIC DNA]</scope>
    <source>
        <strain evidence="4">59B</strain>
    </source>
</reference>
<protein>
    <submittedName>
        <fullName evidence="2">Uncharacterized protein</fullName>
    </submittedName>
</protein>
<feature type="transmembrane region" description="Helical" evidence="1">
    <location>
        <begin position="12"/>
        <end position="29"/>
    </location>
</feature>
<dbReference type="Proteomes" id="UP000031866">
    <property type="component" value="Chromosome"/>
</dbReference>
<keyword evidence="1" id="KW-0812">Transmembrane</keyword>
<evidence type="ECO:0000256" key="1">
    <source>
        <dbReference type="SAM" id="Phobius"/>
    </source>
</evidence>
<dbReference type="Proteomes" id="UP000821656">
    <property type="component" value="Unassembled WGS sequence"/>
</dbReference>
<sequence length="75" mass="9479">MRAELMNTMHLFFVLVFLISIITYTITYLRKYRKKLNYNVVGRIYIKYLDYSRFMIINDYISYEKYDIWRYCVQF</sequence>
<gene>
    <name evidence="3" type="ORF">DFH45_003529</name>
    <name evidence="2" type="ORF">LF65_04127</name>
</gene>
<proteinExistence type="predicted"/>
<evidence type="ECO:0000313" key="3">
    <source>
        <dbReference type="EMBL" id="NRV10566.1"/>
    </source>
</evidence>
<name>A0A0B5QUU2_CLOBE</name>
<keyword evidence="1" id="KW-0472">Membrane</keyword>
<accession>A0A0B5QUU2</accession>
<keyword evidence="1" id="KW-1133">Transmembrane helix</keyword>
<reference evidence="3" key="3">
    <citation type="submission" date="2020-05" db="EMBL/GenBank/DDBJ databases">
        <title>Genomic insights into acetone-butanol-ethanol (ABE) fermentation by sequencing solventogenic clostridia strains.</title>
        <authorList>
            <person name="Brown S."/>
        </authorList>
    </citation>
    <scope>NUCLEOTIDE SEQUENCE</scope>
    <source>
        <strain evidence="3">DJ126</strain>
    </source>
</reference>
<organism evidence="2 4">
    <name type="scientific">Clostridium beijerinckii</name>
    <name type="common">Clostridium MP</name>
    <dbReference type="NCBI Taxonomy" id="1520"/>
    <lineage>
        <taxon>Bacteria</taxon>
        <taxon>Bacillati</taxon>
        <taxon>Bacillota</taxon>
        <taxon>Clostridia</taxon>
        <taxon>Eubacteriales</taxon>
        <taxon>Clostridiaceae</taxon>
        <taxon>Clostridium</taxon>
    </lineage>
</organism>
<dbReference type="AlphaFoldDB" id="A0A0B5QUU2"/>
<dbReference type="EMBL" id="CP010086">
    <property type="protein sequence ID" value="AJH00669.1"/>
    <property type="molecule type" value="Genomic_DNA"/>
</dbReference>
<reference evidence="2" key="2">
    <citation type="submission" date="2016-02" db="EMBL/GenBank/DDBJ databases">
        <title>Genome sequence of Clostridium beijerinckii strain 59B.</title>
        <authorList>
            <person name="Little G.T."/>
            <person name="Minton N.P."/>
        </authorList>
    </citation>
    <scope>NUCLEOTIDE SEQUENCE</scope>
    <source>
        <strain evidence="2">NCIMB 14988</strain>
    </source>
</reference>
<evidence type="ECO:0000313" key="2">
    <source>
        <dbReference type="EMBL" id="AJH00669.1"/>
    </source>
</evidence>
<dbReference type="EMBL" id="JABSXK010000001">
    <property type="protein sequence ID" value="NRV10566.1"/>
    <property type="molecule type" value="Genomic_DNA"/>
</dbReference>
<evidence type="ECO:0000313" key="4">
    <source>
        <dbReference type="Proteomes" id="UP000031866"/>
    </source>
</evidence>